<gene>
    <name evidence="5" type="ORF">ACA1_052800</name>
</gene>
<dbReference type="PANTHER" id="PTHR43167:SF1">
    <property type="entry name" value="PUTATIVE (AFU_ORTHOLOGUE AFUA_6G01830)-RELATED"/>
    <property type="match status" value="1"/>
</dbReference>
<dbReference type="Gene3D" id="3.40.50.150">
    <property type="entry name" value="Vaccinia Virus protein VP39"/>
    <property type="match status" value="1"/>
</dbReference>
<dbReference type="PROSITE" id="PS51682">
    <property type="entry name" value="SAM_OMT_I"/>
    <property type="match status" value="1"/>
</dbReference>
<dbReference type="InterPro" id="IPR002935">
    <property type="entry name" value="SAM_O-MeTrfase"/>
</dbReference>
<evidence type="ECO:0000256" key="1">
    <source>
        <dbReference type="ARBA" id="ARBA00022603"/>
    </source>
</evidence>
<dbReference type="AlphaFoldDB" id="L8H7B6"/>
<comment type="similarity">
    <text evidence="4">Belongs to the class I-like SAM-binding methyltransferase superfamily. Cation-dependent O-methyltransferase family.</text>
</comment>
<organism evidence="5 6">
    <name type="scientific">Acanthamoeba castellanii (strain ATCC 30010 / Neff)</name>
    <dbReference type="NCBI Taxonomy" id="1257118"/>
    <lineage>
        <taxon>Eukaryota</taxon>
        <taxon>Amoebozoa</taxon>
        <taxon>Discosea</taxon>
        <taxon>Longamoebia</taxon>
        <taxon>Centramoebida</taxon>
        <taxon>Acanthamoebidae</taxon>
        <taxon>Acanthamoeba</taxon>
    </lineage>
</organism>
<protein>
    <submittedName>
        <fullName evidence="5">O-methyltransferase family 3 protein</fullName>
    </submittedName>
</protein>
<keyword evidence="2 5" id="KW-0808">Transferase</keyword>
<dbReference type="OrthoDB" id="4863010at2759"/>
<dbReference type="Proteomes" id="UP000011083">
    <property type="component" value="Unassembled WGS sequence"/>
</dbReference>
<dbReference type="RefSeq" id="XP_004343991.1">
    <property type="nucleotide sequence ID" value="XM_004343941.1"/>
</dbReference>
<dbReference type="STRING" id="1257118.L8H7B6"/>
<keyword evidence="3" id="KW-0949">S-adenosyl-L-methionine</keyword>
<dbReference type="GeneID" id="14921454"/>
<evidence type="ECO:0000256" key="2">
    <source>
        <dbReference type="ARBA" id="ARBA00022679"/>
    </source>
</evidence>
<keyword evidence="6" id="KW-1185">Reference proteome</keyword>
<dbReference type="GO" id="GO:0032259">
    <property type="term" value="P:methylation"/>
    <property type="evidence" value="ECO:0007669"/>
    <property type="project" value="UniProtKB-KW"/>
</dbReference>
<name>L8H7B6_ACACF</name>
<accession>L8H7B6</accession>
<reference evidence="5 6" key="1">
    <citation type="journal article" date="2013" name="Genome Biol.">
        <title>Genome of Acanthamoeba castellanii highlights extensive lateral gene transfer and early evolution of tyrosine kinase signaling.</title>
        <authorList>
            <person name="Clarke M."/>
            <person name="Lohan A.J."/>
            <person name="Liu B."/>
            <person name="Lagkouvardos I."/>
            <person name="Roy S."/>
            <person name="Zafar N."/>
            <person name="Bertelli C."/>
            <person name="Schilde C."/>
            <person name="Kianianmomeni A."/>
            <person name="Burglin T.R."/>
            <person name="Frech C."/>
            <person name="Turcotte B."/>
            <person name="Kopec K.O."/>
            <person name="Synnott J.M."/>
            <person name="Choo C."/>
            <person name="Paponov I."/>
            <person name="Finkler A."/>
            <person name="Soon Heng Tan C."/>
            <person name="Hutchins A.P."/>
            <person name="Weinmeier T."/>
            <person name="Rattei T."/>
            <person name="Chu J.S."/>
            <person name="Gimenez G."/>
            <person name="Irimia M."/>
            <person name="Rigden D.J."/>
            <person name="Fitzpatrick D.A."/>
            <person name="Lorenzo-Morales J."/>
            <person name="Bateman A."/>
            <person name="Chiu C.H."/>
            <person name="Tang P."/>
            <person name="Hegemann P."/>
            <person name="Fromm H."/>
            <person name="Raoult D."/>
            <person name="Greub G."/>
            <person name="Miranda-Saavedra D."/>
            <person name="Chen N."/>
            <person name="Nash P."/>
            <person name="Ginger M.L."/>
            <person name="Horn M."/>
            <person name="Schaap P."/>
            <person name="Caler L."/>
            <person name="Loftus B."/>
        </authorList>
    </citation>
    <scope>NUCLEOTIDE SEQUENCE [LARGE SCALE GENOMIC DNA]</scope>
    <source>
        <strain evidence="5 6">Neff</strain>
    </source>
</reference>
<dbReference type="SUPFAM" id="SSF53335">
    <property type="entry name" value="S-adenosyl-L-methionine-dependent methyltransferases"/>
    <property type="match status" value="1"/>
</dbReference>
<dbReference type="GO" id="GO:0008171">
    <property type="term" value="F:O-methyltransferase activity"/>
    <property type="evidence" value="ECO:0007669"/>
    <property type="project" value="InterPro"/>
</dbReference>
<dbReference type="KEGG" id="acan:ACA1_052800"/>
<evidence type="ECO:0000256" key="3">
    <source>
        <dbReference type="ARBA" id="ARBA00022691"/>
    </source>
</evidence>
<evidence type="ECO:0000313" key="5">
    <source>
        <dbReference type="EMBL" id="ELR20588.1"/>
    </source>
</evidence>
<evidence type="ECO:0000313" key="6">
    <source>
        <dbReference type="Proteomes" id="UP000011083"/>
    </source>
</evidence>
<dbReference type="InterPro" id="IPR029063">
    <property type="entry name" value="SAM-dependent_MTases_sf"/>
</dbReference>
<sequence>MSTLDSTQVANTLRRLFGDMANDKQRIGELREKFIKEGLISPDEDLKQLVVRLSREDYKALYTGMLSQLYLAVKPEFGKMLYMLALARNATNIVEFGTSFGVSTIHLAAALRDNGGRGKLITTEFEPGKVAQAKRNLEEAGLVDLVEFREGDAMQTLQTELPATIDLVLLDGAKNLYVPLLKLLEPRLKRGALVLADNADFEPDYLAYVRDPANGYVSLDLALEQGNEMSVRVVDSA</sequence>
<proteinExistence type="inferred from homology"/>
<dbReference type="PANTHER" id="PTHR43167">
    <property type="entry name" value="PUTATIVE (AFU_ORTHOLOGUE AFUA_6G01830)-RELATED"/>
    <property type="match status" value="1"/>
</dbReference>
<dbReference type="Pfam" id="PF13578">
    <property type="entry name" value="Methyltransf_24"/>
    <property type="match status" value="1"/>
</dbReference>
<evidence type="ECO:0000256" key="4">
    <source>
        <dbReference type="ARBA" id="ARBA00023453"/>
    </source>
</evidence>
<dbReference type="EMBL" id="KB007909">
    <property type="protein sequence ID" value="ELR20588.1"/>
    <property type="molecule type" value="Genomic_DNA"/>
</dbReference>
<dbReference type="VEuPathDB" id="AmoebaDB:ACA1_052800"/>
<keyword evidence="1 5" id="KW-0489">Methyltransferase</keyword>